<evidence type="ECO:0000313" key="2">
    <source>
        <dbReference type="Proteomes" id="UP000621510"/>
    </source>
</evidence>
<reference evidence="1 2" key="1">
    <citation type="submission" date="2021-01" db="EMBL/GenBank/DDBJ databases">
        <title>WGS of actinomycetes isolated from Thailand.</title>
        <authorList>
            <person name="Thawai C."/>
        </authorList>
    </citation>
    <scope>NUCLEOTIDE SEQUENCE [LARGE SCALE GENOMIC DNA]</scope>
    <source>
        <strain evidence="1 2">CA3R110</strain>
    </source>
</reference>
<accession>A0ABS1PZB4</accession>
<dbReference type="Gene3D" id="1.25.40.10">
    <property type="entry name" value="Tetratricopeptide repeat domain"/>
    <property type="match status" value="1"/>
</dbReference>
<evidence type="ECO:0008006" key="3">
    <source>
        <dbReference type="Google" id="ProtNLM"/>
    </source>
</evidence>
<dbReference type="EMBL" id="JAERRG010000019">
    <property type="protein sequence ID" value="MBL1117753.1"/>
    <property type="molecule type" value="Genomic_DNA"/>
</dbReference>
<organism evidence="1 2">
    <name type="scientific">Streptomyces endocoffeicus</name>
    <dbReference type="NCBI Taxonomy" id="2898945"/>
    <lineage>
        <taxon>Bacteria</taxon>
        <taxon>Bacillati</taxon>
        <taxon>Actinomycetota</taxon>
        <taxon>Actinomycetes</taxon>
        <taxon>Kitasatosporales</taxon>
        <taxon>Streptomycetaceae</taxon>
        <taxon>Streptomyces</taxon>
    </lineage>
</organism>
<evidence type="ECO:0000313" key="1">
    <source>
        <dbReference type="EMBL" id="MBL1117753.1"/>
    </source>
</evidence>
<proteinExistence type="predicted"/>
<name>A0ABS1PZB4_9ACTN</name>
<dbReference type="InterPro" id="IPR011990">
    <property type="entry name" value="TPR-like_helical_dom_sf"/>
</dbReference>
<comment type="caution">
    <text evidence="1">The sequence shown here is derived from an EMBL/GenBank/DDBJ whole genome shotgun (WGS) entry which is preliminary data.</text>
</comment>
<keyword evidence="2" id="KW-1185">Reference proteome</keyword>
<dbReference type="Proteomes" id="UP000621510">
    <property type="component" value="Unassembled WGS sequence"/>
</dbReference>
<sequence>MVDDDGGVRLVRAGQSLADSWRRFWFDDGTEEIAGRLAEAGGLYDSVADQAAPPGDAAPGDPATGDVEVAATIAIGRSTIAAFALRLAVDVDHDLNSGWDWDDEGPPLGEMEWDEDGVTAALAAQSVAAARAALDADPDDPLVPLQLGHALTWIGDRAGAVTAYEEALRRDPWDGTAHECLERLEVTPTEPPPAGAAGDPVSRRPYGFAVLREQGRISHSDWFEERRLFGTLSAARADADACLRDTGDLEREFLEDMMKLELEIHRPGRPVTTYDLIARVPDAPDAGPFDIDWSGIPLEAPLESPLPAGRLLRMDDRTCFYGSPSA</sequence>
<dbReference type="SUPFAM" id="SSF48452">
    <property type="entry name" value="TPR-like"/>
    <property type="match status" value="1"/>
</dbReference>
<protein>
    <recommendedName>
        <fullName evidence="3">Tetratricopeptide repeat protein</fullName>
    </recommendedName>
</protein>
<gene>
    <name evidence="1" type="ORF">JK364_36040</name>
</gene>
<dbReference type="RefSeq" id="WP_201855581.1">
    <property type="nucleotide sequence ID" value="NZ_JAERRG010000019.1"/>
</dbReference>